<dbReference type="PIRSF" id="PIRSF012641">
    <property type="entry name" value="UCP012641"/>
    <property type="match status" value="1"/>
</dbReference>
<evidence type="ECO:0000313" key="1">
    <source>
        <dbReference type="EMBL" id="WCR07096.1"/>
    </source>
</evidence>
<dbReference type="Gene3D" id="3.40.390.70">
    <property type="match status" value="1"/>
</dbReference>
<protein>
    <submittedName>
        <fullName evidence="1">Zinc-binding metallopeptidase</fullName>
    </submittedName>
</protein>
<accession>A0ABY7SJB7</accession>
<reference evidence="1 2" key="1">
    <citation type="submission" date="2021-01" db="EMBL/GenBank/DDBJ databases">
        <title>Biogeographic distribution of Paracoccus.</title>
        <authorList>
            <person name="Hollensteiner J."/>
            <person name="Leineberger J."/>
            <person name="Brinkhoff T."/>
            <person name="Daniel R."/>
        </authorList>
    </citation>
    <scope>NUCLEOTIDE SEQUENCE [LARGE SCALE GENOMIC DNA]</scope>
    <source>
        <strain evidence="1 2">KCTC 22803</strain>
    </source>
</reference>
<proteinExistence type="predicted"/>
<name>A0ABY7SJB7_9RHOB</name>
<dbReference type="EMBL" id="CP067136">
    <property type="protein sequence ID" value="WCR07096.1"/>
    <property type="molecule type" value="Genomic_DNA"/>
</dbReference>
<sequence length="323" mass="36549">MQSFTCPASGNRVFFDNLSCGCGAQLYYDPEARTMLNEAAPCVNRDSIGCNWMAEPGQLWCRSCLMTDVVPDLSVGDNRQLLARAERAKRWVLANLSNWGWFTQADPGPRPRFRMMSERIGDSEEPVMMGHANGIITINVTEADELIRLQRQHQLREQYRSMVGHLRHEIAHFLFTRLSAQPEFLPAFREIFGDERADYGAALQAHYANPKPPKGDYITDYATAHPHEDWAETTAHLLHMVDFTDSFVNAGLSMSGLPPDYAPYQDGNAEHLLTITTDVAIAINDINRALDNSDLYPFVLTPRIREKLTFVHDWITDHALPAQ</sequence>
<dbReference type="Pfam" id="PF15887">
    <property type="entry name" value="Peptidase_Mx"/>
    <property type="match status" value="1"/>
</dbReference>
<organism evidence="1 2">
    <name type="scientific">Paracoccus fistulariae</name>
    <dbReference type="NCBI Taxonomy" id="658446"/>
    <lineage>
        <taxon>Bacteria</taxon>
        <taxon>Pseudomonadati</taxon>
        <taxon>Pseudomonadota</taxon>
        <taxon>Alphaproteobacteria</taxon>
        <taxon>Rhodobacterales</taxon>
        <taxon>Paracoccaceae</taxon>
        <taxon>Paracoccus</taxon>
    </lineage>
</organism>
<evidence type="ECO:0000313" key="2">
    <source>
        <dbReference type="Proteomes" id="UP001219349"/>
    </source>
</evidence>
<dbReference type="InterPro" id="IPR031321">
    <property type="entry name" value="UCP012641"/>
</dbReference>
<dbReference type="Proteomes" id="UP001219349">
    <property type="component" value="Chromosome"/>
</dbReference>
<gene>
    <name evidence="1" type="ORF">JHX87_16810</name>
</gene>
<dbReference type="RefSeq" id="WP_271883640.1">
    <property type="nucleotide sequence ID" value="NZ_CP067136.1"/>
</dbReference>
<keyword evidence="2" id="KW-1185">Reference proteome</keyword>